<organism evidence="1 2">
    <name type="scientific">Trifolium medium</name>
    <dbReference type="NCBI Taxonomy" id="97028"/>
    <lineage>
        <taxon>Eukaryota</taxon>
        <taxon>Viridiplantae</taxon>
        <taxon>Streptophyta</taxon>
        <taxon>Embryophyta</taxon>
        <taxon>Tracheophyta</taxon>
        <taxon>Spermatophyta</taxon>
        <taxon>Magnoliopsida</taxon>
        <taxon>eudicotyledons</taxon>
        <taxon>Gunneridae</taxon>
        <taxon>Pentapetalae</taxon>
        <taxon>rosids</taxon>
        <taxon>fabids</taxon>
        <taxon>Fabales</taxon>
        <taxon>Fabaceae</taxon>
        <taxon>Papilionoideae</taxon>
        <taxon>50 kb inversion clade</taxon>
        <taxon>NPAAA clade</taxon>
        <taxon>Hologalegina</taxon>
        <taxon>IRL clade</taxon>
        <taxon>Trifolieae</taxon>
        <taxon>Trifolium</taxon>
    </lineage>
</organism>
<name>A0A392VUN5_9FABA</name>
<dbReference type="Proteomes" id="UP000265520">
    <property type="component" value="Unassembled WGS sequence"/>
</dbReference>
<protein>
    <submittedName>
        <fullName evidence="1">Uncharacterized protein</fullName>
    </submittedName>
</protein>
<sequence>MVGGFDGSLVFALDSKISEGLDEKNFILKEVKELNDAVDYVLGVSDEVKNDA</sequence>
<feature type="non-terminal residue" evidence="1">
    <location>
        <position position="52"/>
    </location>
</feature>
<dbReference type="EMBL" id="LXQA011291125">
    <property type="protein sequence ID" value="MCI92108.1"/>
    <property type="molecule type" value="Genomic_DNA"/>
</dbReference>
<keyword evidence="2" id="KW-1185">Reference proteome</keyword>
<comment type="caution">
    <text evidence="1">The sequence shown here is derived from an EMBL/GenBank/DDBJ whole genome shotgun (WGS) entry which is preliminary data.</text>
</comment>
<reference evidence="1 2" key="1">
    <citation type="journal article" date="2018" name="Front. Plant Sci.">
        <title>Red Clover (Trifolium pratense) and Zigzag Clover (T. medium) - A Picture of Genomic Similarities and Differences.</title>
        <authorList>
            <person name="Dluhosova J."/>
            <person name="Istvanek J."/>
            <person name="Nedelnik J."/>
            <person name="Repkova J."/>
        </authorList>
    </citation>
    <scope>NUCLEOTIDE SEQUENCE [LARGE SCALE GENOMIC DNA]</scope>
    <source>
        <strain evidence="2">cv. 10/8</strain>
        <tissue evidence="1">Leaf</tissue>
    </source>
</reference>
<proteinExistence type="predicted"/>
<evidence type="ECO:0000313" key="2">
    <source>
        <dbReference type="Proteomes" id="UP000265520"/>
    </source>
</evidence>
<dbReference type="AlphaFoldDB" id="A0A392VUN5"/>
<accession>A0A392VUN5</accession>
<evidence type="ECO:0000313" key="1">
    <source>
        <dbReference type="EMBL" id="MCI92108.1"/>
    </source>
</evidence>